<evidence type="ECO:0000256" key="3">
    <source>
        <dbReference type="ARBA" id="ARBA00022763"/>
    </source>
</evidence>
<accession>A0A8J9VNP8</accession>
<dbReference type="Proteomes" id="UP000838878">
    <property type="component" value="Chromosome 10"/>
</dbReference>
<evidence type="ECO:0000256" key="7">
    <source>
        <dbReference type="ARBA" id="ARBA00029496"/>
    </source>
</evidence>
<dbReference type="AlphaFoldDB" id="A0A8J9VNP8"/>
<evidence type="ECO:0000256" key="8">
    <source>
        <dbReference type="SAM" id="MobiDB-lite"/>
    </source>
</evidence>
<dbReference type="EMBL" id="OV170230">
    <property type="protein sequence ID" value="CAH0714972.1"/>
    <property type="molecule type" value="Genomic_DNA"/>
</dbReference>
<dbReference type="Pfam" id="PF09494">
    <property type="entry name" value="Slx4"/>
    <property type="match status" value="1"/>
</dbReference>
<keyword evidence="11" id="KW-1185">Reference proteome</keyword>
<dbReference type="PANTHER" id="PTHR21541:SF3">
    <property type="entry name" value="STRUCTURE-SPECIFIC ENDONUCLEASE SUBUNIT SLX4"/>
    <property type="match status" value="1"/>
</dbReference>
<feature type="compositionally biased region" description="Polar residues" evidence="8">
    <location>
        <begin position="816"/>
        <end position="828"/>
    </location>
</feature>
<feature type="region of interest" description="Disordered" evidence="8">
    <location>
        <begin position="796"/>
        <end position="828"/>
    </location>
</feature>
<dbReference type="GO" id="GO:0006281">
    <property type="term" value="P:DNA repair"/>
    <property type="evidence" value="ECO:0007669"/>
    <property type="project" value="UniProtKB-KW"/>
</dbReference>
<evidence type="ECO:0000256" key="9">
    <source>
        <dbReference type="SAM" id="Phobius"/>
    </source>
</evidence>
<feature type="compositionally biased region" description="Basic residues" evidence="8">
    <location>
        <begin position="1095"/>
        <end position="1105"/>
    </location>
</feature>
<proteinExistence type="inferred from homology"/>
<comment type="subcellular location">
    <subcellularLocation>
        <location evidence="1">Nucleus</location>
    </subcellularLocation>
</comment>
<feature type="region of interest" description="Disordered" evidence="8">
    <location>
        <begin position="946"/>
        <end position="1000"/>
    </location>
</feature>
<keyword evidence="3" id="KW-0227">DNA damage</keyword>
<dbReference type="OrthoDB" id="5576441at2759"/>
<feature type="compositionally biased region" description="Polar residues" evidence="8">
    <location>
        <begin position="965"/>
        <end position="975"/>
    </location>
</feature>
<protein>
    <recommendedName>
        <fullName evidence="7">Structure-specific endonuclease subunit SLX4</fullName>
    </recommendedName>
</protein>
<dbReference type="InterPro" id="IPR018574">
    <property type="entry name" value="Structure-sp_endonuc_su_Slx4"/>
</dbReference>
<dbReference type="GO" id="GO:0033557">
    <property type="term" value="C:Slx1-Slx4 complex"/>
    <property type="evidence" value="ECO:0007669"/>
    <property type="project" value="InterPro"/>
</dbReference>
<evidence type="ECO:0000256" key="5">
    <source>
        <dbReference type="ARBA" id="ARBA00023204"/>
    </source>
</evidence>
<evidence type="ECO:0000313" key="11">
    <source>
        <dbReference type="Proteomes" id="UP000838878"/>
    </source>
</evidence>
<keyword evidence="5" id="KW-0234">DNA repair</keyword>
<evidence type="ECO:0000256" key="6">
    <source>
        <dbReference type="ARBA" id="ARBA00023242"/>
    </source>
</evidence>
<name>A0A8J9VNP8_9NEOP</name>
<sequence length="1230" mass="140574">MAIGVDTSKWKPRKLNGTPAGKASIVIGVGILSFGVLCGAFYQFSSVTSKYRKAVTVLYEDPIEEVERKILIASGIPIRSGDKIRKLLEEEARTDLPKTVMDESFSDFQEKKQYTTGPKITQKTKPKVVRKKPLKSRAQKDIRTFVKSKENDLVSYSKDFDKVCKKNGLDVDSEQLQLAIALSKSLQSSSDGNNSKVATSLSSQERTEKIRLTLQEYGFKIPNKNLKTDINRRRKFRKQYKLLLTSDEEKKQIILDKYSEVLATNVHKSPKKDNSKICNKETVLYHKATSIPFECIKNNETFYVKDLHFEILHDICLLRDWSNIPGRPSSPMREKNIYFKFNEINFTQEELDYILSGSLNTTQDIVKNKNIGQIQGSQSRMGVDNISICIDNMEVENVSKIINTSKNLQTKDVLEINEIPLVPKTLSVTEQIRSVSPDLFDDDLSLVYEKSSSKEASFNLKEQTVFMDLTECVADVNNDLCKTNIYMSHEENKSERKSNDFMEITECAPSSSKHSHVEEIDLTQGYISNKLKNNKTLDLNNLEKMDLTQSSNSDAEDDAEVVDSKKNQSFDETIIINDDVEHFPVSAIDISCSSKTKKNQEVIVTENVLSDNDLNLQEQPELIGNCSKATEDIIPIEHNVESSPTYNYTDHVFEHSYIYDCDNFNEDTNLDLGWSPDQNNDIENDTQGALIDVINDDNNSKGKENSKSLNKYPAMVKSDKDINFANNSIVYISKEVNIIEKESSSTNNMSDQSCNHRNITEDLENIDYDTKKMNSIYETSKDINDHESNKDYAENEHIDSNNLVNASNDIDKNNIPEGNNENLSPTDNYNDYVFEHSYIHDYYEINSPVSNENNDNDQNEIDLTQTSDENTAQTQNQNSLGKKENISIDYDEIIDLENKIDDNDLHKSISKAKESTDVSSSSKHSEVFELSDTEFNYSLHQSRFSNYDDDGFDDISKESGKRSSTKLNRSMSESDLNNRESPKRKRKSHMSQNTTPIKDLGQQLKGALTQTPASNGYIIKTRDVTPMADYAAMSSPERNEELKRYGLKPFKRKRAIQLLTYLYNQTHPVVESCDIEECASSAKKAKYNTEQVQKSPKKSPRKALKYSKSPIKSSNLIKDVEKENLLYIQTKDVPDIKEIYSEPEDWVFQAREKAKVHSCRVPLHIAFHNYVSCRKYLRESILRYEPVNIDVIHKELVSIGYRYNPKDLLKFMDKKCITVKTVDNNARNRK</sequence>
<dbReference type="GO" id="GO:0006260">
    <property type="term" value="P:DNA replication"/>
    <property type="evidence" value="ECO:0007669"/>
    <property type="project" value="InterPro"/>
</dbReference>
<evidence type="ECO:0000313" key="10">
    <source>
        <dbReference type="EMBL" id="CAH0714972.1"/>
    </source>
</evidence>
<feature type="region of interest" description="Disordered" evidence="8">
    <location>
        <begin position="1086"/>
        <end position="1106"/>
    </location>
</feature>
<reference evidence="10" key="1">
    <citation type="submission" date="2021-12" db="EMBL/GenBank/DDBJ databases">
        <authorList>
            <person name="Martin H S."/>
        </authorList>
    </citation>
    <scope>NUCLEOTIDE SEQUENCE</scope>
</reference>
<comment type="similarity">
    <text evidence="2">Belongs to the SLX4 family.</text>
</comment>
<keyword evidence="9" id="KW-0812">Transmembrane</keyword>
<evidence type="ECO:0000256" key="4">
    <source>
        <dbReference type="ARBA" id="ARBA00023172"/>
    </source>
</evidence>
<feature type="non-terminal residue" evidence="10">
    <location>
        <position position="1230"/>
    </location>
</feature>
<evidence type="ECO:0000256" key="2">
    <source>
        <dbReference type="ARBA" id="ARBA00006661"/>
    </source>
</evidence>
<feature type="transmembrane region" description="Helical" evidence="9">
    <location>
        <begin position="20"/>
        <end position="42"/>
    </location>
</feature>
<evidence type="ECO:0000256" key="1">
    <source>
        <dbReference type="ARBA" id="ARBA00004123"/>
    </source>
</evidence>
<gene>
    <name evidence="10" type="ORF">BINO364_LOCUS1966</name>
</gene>
<keyword evidence="9" id="KW-1133">Transmembrane helix</keyword>
<dbReference type="GO" id="GO:0000712">
    <property type="term" value="P:resolution of meiotic recombination intermediates"/>
    <property type="evidence" value="ECO:0007669"/>
    <property type="project" value="TreeGrafter"/>
</dbReference>
<keyword evidence="9" id="KW-0472">Membrane</keyword>
<keyword evidence="4" id="KW-0233">DNA recombination</keyword>
<organism evidence="10 11">
    <name type="scientific">Brenthis ino</name>
    <name type="common">lesser marbled fritillary</name>
    <dbReference type="NCBI Taxonomy" id="405034"/>
    <lineage>
        <taxon>Eukaryota</taxon>
        <taxon>Metazoa</taxon>
        <taxon>Ecdysozoa</taxon>
        <taxon>Arthropoda</taxon>
        <taxon>Hexapoda</taxon>
        <taxon>Insecta</taxon>
        <taxon>Pterygota</taxon>
        <taxon>Neoptera</taxon>
        <taxon>Endopterygota</taxon>
        <taxon>Lepidoptera</taxon>
        <taxon>Glossata</taxon>
        <taxon>Ditrysia</taxon>
        <taxon>Papilionoidea</taxon>
        <taxon>Nymphalidae</taxon>
        <taxon>Heliconiinae</taxon>
        <taxon>Argynnini</taxon>
        <taxon>Brenthis</taxon>
    </lineage>
</organism>
<dbReference type="PANTHER" id="PTHR21541">
    <property type="entry name" value="BTB POZ DOMAIN CONTAINING 12"/>
    <property type="match status" value="1"/>
</dbReference>
<keyword evidence="6" id="KW-0539">Nucleus</keyword>
<dbReference type="CDD" id="cd22999">
    <property type="entry name" value="SAP_SLX4"/>
    <property type="match status" value="1"/>
</dbReference>